<comment type="caution">
    <text evidence="2">The sequence shown here is derived from an EMBL/GenBank/DDBJ whole genome shotgun (WGS) entry which is preliminary data.</text>
</comment>
<organism evidence="2 3">
    <name type="scientific">Rhynchospora breviuscula</name>
    <dbReference type="NCBI Taxonomy" id="2022672"/>
    <lineage>
        <taxon>Eukaryota</taxon>
        <taxon>Viridiplantae</taxon>
        <taxon>Streptophyta</taxon>
        <taxon>Embryophyta</taxon>
        <taxon>Tracheophyta</taxon>
        <taxon>Spermatophyta</taxon>
        <taxon>Magnoliopsida</taxon>
        <taxon>Liliopsida</taxon>
        <taxon>Poales</taxon>
        <taxon>Cyperaceae</taxon>
        <taxon>Cyperoideae</taxon>
        <taxon>Rhynchosporeae</taxon>
        <taxon>Rhynchospora</taxon>
    </lineage>
</organism>
<dbReference type="PANTHER" id="PTHR22891">
    <property type="entry name" value="EUKARYOTIC TRANSLATION INITIATION FACTOR 2C"/>
    <property type="match status" value="1"/>
</dbReference>
<sequence length="97" mass="11064">MKLACKQLRADYVPSITFIVVQKRHHTRLFSTDNRSMDRSGNILPGTVVDTKICHPIEFDFYLCSHAGIQGTSRPAHYCVLWDDNGFSADELQTLTY</sequence>
<dbReference type="GO" id="GO:0003676">
    <property type="term" value="F:nucleic acid binding"/>
    <property type="evidence" value="ECO:0007669"/>
    <property type="project" value="InterPro"/>
</dbReference>
<dbReference type="InterPro" id="IPR003165">
    <property type="entry name" value="Piwi"/>
</dbReference>
<evidence type="ECO:0000313" key="3">
    <source>
        <dbReference type="Proteomes" id="UP001151287"/>
    </source>
</evidence>
<dbReference type="Gene3D" id="3.30.420.10">
    <property type="entry name" value="Ribonuclease H-like superfamily/Ribonuclease H"/>
    <property type="match status" value="1"/>
</dbReference>
<name>A0A9Q0CTE1_9POAL</name>
<feature type="domain" description="Piwi" evidence="1">
    <location>
        <begin position="1"/>
        <end position="97"/>
    </location>
</feature>
<dbReference type="Pfam" id="PF02171">
    <property type="entry name" value="Piwi"/>
    <property type="match status" value="1"/>
</dbReference>
<evidence type="ECO:0000313" key="2">
    <source>
        <dbReference type="EMBL" id="KAJ1699863.1"/>
    </source>
</evidence>
<keyword evidence="3" id="KW-1185">Reference proteome</keyword>
<dbReference type="AlphaFoldDB" id="A0A9Q0CTE1"/>
<dbReference type="InterPro" id="IPR036397">
    <property type="entry name" value="RNaseH_sf"/>
</dbReference>
<protein>
    <recommendedName>
        <fullName evidence="1">Piwi domain-containing protein</fullName>
    </recommendedName>
</protein>
<dbReference type="EMBL" id="JAMQYH010000002">
    <property type="protein sequence ID" value="KAJ1699863.1"/>
    <property type="molecule type" value="Genomic_DNA"/>
</dbReference>
<dbReference type="InterPro" id="IPR012337">
    <property type="entry name" value="RNaseH-like_sf"/>
</dbReference>
<accession>A0A9Q0CTE1</accession>
<gene>
    <name evidence="2" type="ORF">LUZ63_008375</name>
</gene>
<evidence type="ECO:0000259" key="1">
    <source>
        <dbReference type="PROSITE" id="PS50822"/>
    </source>
</evidence>
<proteinExistence type="predicted"/>
<dbReference type="SUPFAM" id="SSF53098">
    <property type="entry name" value="Ribonuclease H-like"/>
    <property type="match status" value="1"/>
</dbReference>
<dbReference type="OrthoDB" id="10252740at2759"/>
<dbReference type="PROSITE" id="PS50822">
    <property type="entry name" value="PIWI"/>
    <property type="match status" value="1"/>
</dbReference>
<dbReference type="Proteomes" id="UP001151287">
    <property type="component" value="Unassembled WGS sequence"/>
</dbReference>
<reference evidence="2" key="1">
    <citation type="journal article" date="2022" name="Cell">
        <title>Repeat-based holocentromeres influence genome architecture and karyotype evolution.</title>
        <authorList>
            <person name="Hofstatter P.G."/>
            <person name="Thangavel G."/>
            <person name="Lux T."/>
            <person name="Neumann P."/>
            <person name="Vondrak T."/>
            <person name="Novak P."/>
            <person name="Zhang M."/>
            <person name="Costa L."/>
            <person name="Castellani M."/>
            <person name="Scott A."/>
            <person name="Toegelov H."/>
            <person name="Fuchs J."/>
            <person name="Mata-Sucre Y."/>
            <person name="Dias Y."/>
            <person name="Vanzela A.L.L."/>
            <person name="Huettel B."/>
            <person name="Almeida C.C.S."/>
            <person name="Simkova H."/>
            <person name="Souza G."/>
            <person name="Pedrosa-Harand A."/>
            <person name="Macas J."/>
            <person name="Mayer K.F.X."/>
            <person name="Houben A."/>
            <person name="Marques A."/>
        </authorList>
    </citation>
    <scope>NUCLEOTIDE SEQUENCE</scope>
    <source>
        <strain evidence="2">RhyBre1mFocal</strain>
    </source>
</reference>